<dbReference type="STRING" id="1122207.MUS1_10120"/>
<comment type="caution">
    <text evidence="1">The sequence shown here is derived from an EMBL/GenBank/DDBJ whole genome shotgun (WGS) entry which is preliminary data.</text>
</comment>
<proteinExistence type="predicted"/>
<dbReference type="EMBL" id="JAMB01000003">
    <property type="protein sequence ID" value="ETX11668.1"/>
    <property type="molecule type" value="Genomic_DNA"/>
</dbReference>
<dbReference type="OrthoDB" id="7054803at2"/>
<name>X7E937_9GAMM</name>
<keyword evidence="2" id="KW-1185">Reference proteome</keyword>
<protein>
    <recommendedName>
        <fullName evidence="3">VRR-NUC domain-containing protein</fullName>
    </recommendedName>
</protein>
<evidence type="ECO:0000313" key="2">
    <source>
        <dbReference type="Proteomes" id="UP000054058"/>
    </source>
</evidence>
<reference evidence="1 2" key="1">
    <citation type="submission" date="2014-01" db="EMBL/GenBank/DDBJ databases">
        <title>Marinomonas ushuaiensis DSM 15871 Genome Sequencing.</title>
        <authorList>
            <person name="Lai Q."/>
            <person name="Shao Z.S."/>
        </authorList>
    </citation>
    <scope>NUCLEOTIDE SEQUENCE [LARGE SCALE GENOMIC DNA]</scope>
    <source>
        <strain evidence="1 2">DSM 15871</strain>
    </source>
</reference>
<accession>X7E937</accession>
<gene>
    <name evidence="1" type="ORF">MUS1_10120</name>
</gene>
<evidence type="ECO:0000313" key="1">
    <source>
        <dbReference type="EMBL" id="ETX11668.1"/>
    </source>
</evidence>
<dbReference type="eggNOG" id="ENOG5033C9I">
    <property type="taxonomic scope" value="Bacteria"/>
</dbReference>
<dbReference type="PATRIC" id="fig|1122207.3.peg.1168"/>
<dbReference type="AlphaFoldDB" id="X7E937"/>
<dbReference type="Proteomes" id="UP000054058">
    <property type="component" value="Unassembled WGS sequence"/>
</dbReference>
<dbReference type="RefSeq" id="WP_036160020.1">
    <property type="nucleotide sequence ID" value="NZ_JAMB01000003.1"/>
</dbReference>
<evidence type="ECO:0008006" key="3">
    <source>
        <dbReference type="Google" id="ProtNLM"/>
    </source>
</evidence>
<sequence>MLPIDEVFLKKLTKQMNNSILELYDKSSESCINKSTLKALKERHLLNDNNCLNEIGKNYAISKMPLKKQCSEMSLDLEVIDLSYTGKPEPALLEKFKSLGYIGSCLEGIGILTILKALMLDKLAEHNTFQSRSDACTRYLEAQFIILENKTDDIISSIESVTESRFIDNFQEIISKPFIASAYSDLSLEFGLAMFRTVDTRVLISLAKLIATDPYSYRNGWPDLTLVKNDVVLFIEVKTSDKLHGSQIATIPAVRNILPYDFRVIKVVRNRI</sequence>
<organism evidence="1 2">
    <name type="scientific">Marinomonas ushuaiensis DSM 15871</name>
    <dbReference type="NCBI Taxonomy" id="1122207"/>
    <lineage>
        <taxon>Bacteria</taxon>
        <taxon>Pseudomonadati</taxon>
        <taxon>Pseudomonadota</taxon>
        <taxon>Gammaproteobacteria</taxon>
        <taxon>Oceanospirillales</taxon>
        <taxon>Oceanospirillaceae</taxon>
        <taxon>Marinomonas</taxon>
    </lineage>
</organism>